<dbReference type="InterPro" id="IPR003131">
    <property type="entry name" value="T1-type_BTB"/>
</dbReference>
<sequence>MSEIVKLDVGGTIFKTSKSTLTKFNGFFKTMLECDIGLKLDESGCIFIDRSPKHFDLILNFMRDGDVALPNCELKLKELLVEAQFYLLDGLIEMCNSKIMPVEPPKLVGRKFQFIESNAKLLQILADHQKPLLIIGYVHNTDILLRVSLPDNFDARAFIEKYSDQFDIYFKEHVSPALGWTARIVTHYYEQRNVELPPPSIGWGQSASFLERLKKMIKIYNSL</sequence>
<organism evidence="2 3">
    <name type="scientific">Caenorhabditis elegans</name>
    <dbReference type="NCBI Taxonomy" id="6239"/>
    <lineage>
        <taxon>Eukaryota</taxon>
        <taxon>Metazoa</taxon>
        <taxon>Ecdysozoa</taxon>
        <taxon>Nematoda</taxon>
        <taxon>Chromadorea</taxon>
        <taxon>Rhabditida</taxon>
        <taxon>Rhabditina</taxon>
        <taxon>Rhabditomorpha</taxon>
        <taxon>Rhabditoidea</taxon>
        <taxon>Rhabditidae</taxon>
        <taxon>Peloderinae</taxon>
        <taxon>Caenorhabditis</taxon>
    </lineage>
</organism>
<dbReference type="InterPro" id="IPR045068">
    <property type="entry name" value="BACURD1-3"/>
</dbReference>
<dbReference type="PANTHER" id="PTHR11145">
    <property type="entry name" value="BTB/POZ DOMAIN-CONTAINING ADAPTER FOR CUL3-MEDIATED RHOA DEGRADATION PROTEIN FAMILY MEMBER"/>
    <property type="match status" value="1"/>
</dbReference>
<dbReference type="STRING" id="6239.ZC239.14.1"/>
<evidence type="ECO:0000259" key="1">
    <source>
        <dbReference type="PROSITE" id="PS50097"/>
    </source>
</evidence>
<dbReference type="KEGG" id="cel:CELE_ZC239.14"/>
<dbReference type="EMBL" id="BX284602">
    <property type="protein sequence ID" value="CCD64944.1"/>
    <property type="molecule type" value="Genomic_DNA"/>
</dbReference>
<dbReference type="CDD" id="cd18316">
    <property type="entry name" value="BTB_POZ_KCTD-like"/>
    <property type="match status" value="1"/>
</dbReference>
<proteinExistence type="predicted"/>
<feature type="domain" description="BTB" evidence="1">
    <location>
        <begin position="3"/>
        <end position="71"/>
    </location>
</feature>
<accession>P91561</accession>
<dbReference type="SUPFAM" id="SSF54695">
    <property type="entry name" value="POZ domain"/>
    <property type="match status" value="1"/>
</dbReference>
<dbReference type="IntAct" id="P91561">
    <property type="interactions" value="1"/>
</dbReference>
<dbReference type="InterPro" id="IPR000210">
    <property type="entry name" value="BTB/POZ_dom"/>
</dbReference>
<protein>
    <submittedName>
        <fullName evidence="2">BTB domain-containing protein</fullName>
    </submittedName>
</protein>
<reference evidence="2 3" key="1">
    <citation type="journal article" date="1998" name="Science">
        <title>Genome sequence of the nematode C. elegans: a platform for investigating biology.</title>
        <authorList>
            <consortium name="The C. elegans sequencing consortium"/>
            <person name="Sulson J.E."/>
            <person name="Waterston R."/>
        </authorList>
    </citation>
    <scope>NUCLEOTIDE SEQUENCE [LARGE SCALE GENOMIC DNA]</scope>
    <source>
        <strain evidence="2 3">Bristol N2</strain>
    </source>
</reference>
<dbReference type="WormBase" id="ZC239.14">
    <property type="protein sequence ID" value="CE42889"/>
    <property type="gene ID" value="WBGene00022572"/>
</dbReference>
<keyword evidence="3" id="KW-1185">Reference proteome</keyword>
<gene>
    <name evidence="2" type="ORF">CELE_ZC239.14</name>
    <name evidence="2 4" type="ORF">ZC239.14</name>
</gene>
<dbReference type="Gene3D" id="3.30.710.10">
    <property type="entry name" value="Potassium Channel Kv1.1, Chain A"/>
    <property type="match status" value="1"/>
</dbReference>
<dbReference type="OMA" id="HPANYEY"/>
<dbReference type="HOGENOM" id="CLU_086154_0_0_1"/>
<dbReference type="InParanoid" id="P91561"/>
<dbReference type="GO" id="GO:0051260">
    <property type="term" value="P:protein homooligomerization"/>
    <property type="evidence" value="ECO:0007669"/>
    <property type="project" value="InterPro"/>
</dbReference>
<dbReference type="SMR" id="P91561"/>
<dbReference type="FunCoup" id="P91561">
    <property type="interactions" value="95"/>
</dbReference>
<dbReference type="RefSeq" id="NP_494479.2">
    <property type="nucleotide sequence ID" value="NM_062078.2"/>
</dbReference>
<dbReference type="eggNOG" id="KOG2716">
    <property type="taxonomic scope" value="Eukaryota"/>
</dbReference>
<dbReference type="Bgee" id="WBGene00022572">
    <property type="expression patterns" value="Expressed in adult organism and 1 other cell type or tissue"/>
</dbReference>
<dbReference type="AGR" id="WB:WBGene00022572"/>
<evidence type="ECO:0000313" key="3">
    <source>
        <dbReference type="Proteomes" id="UP000001940"/>
    </source>
</evidence>
<dbReference type="GeneID" id="191124"/>
<dbReference type="UCSC" id="ZC239.14">
    <property type="organism name" value="c. elegans"/>
</dbReference>
<dbReference type="PANTHER" id="PTHR11145:SF19">
    <property type="entry name" value="BTB DOMAIN-CONTAINING PROTEIN-RELATED"/>
    <property type="match status" value="1"/>
</dbReference>
<dbReference type="CTD" id="191124"/>
<dbReference type="Proteomes" id="UP000001940">
    <property type="component" value="Chromosome II"/>
</dbReference>
<dbReference type="PhylomeDB" id="P91561"/>
<dbReference type="OrthoDB" id="5804262at2759"/>
<dbReference type="SMART" id="SM00225">
    <property type="entry name" value="BTB"/>
    <property type="match status" value="1"/>
</dbReference>
<dbReference type="PROSITE" id="PS50097">
    <property type="entry name" value="BTB"/>
    <property type="match status" value="1"/>
</dbReference>
<dbReference type="Pfam" id="PF02214">
    <property type="entry name" value="BTB_2"/>
    <property type="match status" value="1"/>
</dbReference>
<dbReference type="AlphaFoldDB" id="P91561"/>
<name>P91561_CAEEL</name>
<evidence type="ECO:0000313" key="4">
    <source>
        <dbReference type="WormBase" id="ZC239.14"/>
    </source>
</evidence>
<dbReference type="InterPro" id="IPR011333">
    <property type="entry name" value="SKP1/BTB/POZ_sf"/>
</dbReference>
<dbReference type="PaxDb" id="6239-ZC239.14"/>
<evidence type="ECO:0000313" key="2">
    <source>
        <dbReference type="EMBL" id="CCD64944.1"/>
    </source>
</evidence>